<organism evidence="1">
    <name type="scientific">uncultured marine phage</name>
    <dbReference type="NCBI Taxonomy" id="707152"/>
    <lineage>
        <taxon>Viruses</taxon>
        <taxon>environmental samples</taxon>
    </lineage>
</organism>
<evidence type="ECO:0000313" key="1">
    <source>
        <dbReference type="EMBL" id="CAG7580584.1"/>
    </source>
</evidence>
<dbReference type="EMBL" id="OU342829">
    <property type="protein sequence ID" value="CAG7580584.1"/>
    <property type="molecule type" value="Genomic_DNA"/>
</dbReference>
<protein>
    <submittedName>
        <fullName evidence="1">Uncharacterized protein</fullName>
    </submittedName>
</protein>
<gene>
    <name evidence="1" type="ORF">SLAVMIC_00487</name>
</gene>
<name>A0A8D9CF92_9VIRU</name>
<sequence length="95" mass="11415">MIFRILQTHPFSRNSTVIYFYIEGEGILKTMRVPYLESISPEIIKSYVENNHKYYAHEIDIKNPEDDVLFNRHFKGKEINIEALVREWRLSKLID</sequence>
<reference evidence="1" key="1">
    <citation type="submission" date="2021-06" db="EMBL/GenBank/DDBJ databases">
        <authorList>
            <person name="Gannon L."/>
            <person name="Redgwell R T."/>
            <person name="Michniewski S."/>
            <person name="Harrison D C."/>
            <person name="Millard A."/>
        </authorList>
    </citation>
    <scope>NUCLEOTIDE SEQUENCE</scope>
</reference>
<proteinExistence type="predicted"/>
<accession>A0A8D9CF92</accession>